<dbReference type="CDD" id="cd14481">
    <property type="entry name" value="SPX_AtSPX1_like"/>
    <property type="match status" value="1"/>
</dbReference>
<organism evidence="3 4">
    <name type="scientific">Ficus carica</name>
    <name type="common">Common fig</name>
    <dbReference type="NCBI Taxonomy" id="3494"/>
    <lineage>
        <taxon>Eukaryota</taxon>
        <taxon>Viridiplantae</taxon>
        <taxon>Streptophyta</taxon>
        <taxon>Embryophyta</taxon>
        <taxon>Tracheophyta</taxon>
        <taxon>Spermatophyta</taxon>
        <taxon>Magnoliopsida</taxon>
        <taxon>eudicotyledons</taxon>
        <taxon>Gunneridae</taxon>
        <taxon>Pentapetalae</taxon>
        <taxon>rosids</taxon>
        <taxon>fabids</taxon>
        <taxon>Rosales</taxon>
        <taxon>Moraceae</taxon>
        <taxon>Ficeae</taxon>
        <taxon>Ficus</taxon>
    </lineage>
</organism>
<evidence type="ECO:0000313" key="3">
    <source>
        <dbReference type="EMBL" id="GMN45425.1"/>
    </source>
</evidence>
<dbReference type="Proteomes" id="UP001187192">
    <property type="component" value="Unassembled WGS sequence"/>
</dbReference>
<dbReference type="EMBL" id="BTGU01000020">
    <property type="protein sequence ID" value="GMN45425.1"/>
    <property type="molecule type" value="Genomic_DNA"/>
</dbReference>
<dbReference type="GO" id="GO:0016036">
    <property type="term" value="P:cellular response to phosphate starvation"/>
    <property type="evidence" value="ECO:0007669"/>
    <property type="project" value="InterPro"/>
</dbReference>
<evidence type="ECO:0000259" key="2">
    <source>
        <dbReference type="PROSITE" id="PS51382"/>
    </source>
</evidence>
<evidence type="ECO:0000313" key="4">
    <source>
        <dbReference type="Proteomes" id="UP001187192"/>
    </source>
</evidence>
<protein>
    <recommendedName>
        <fullName evidence="2">SPX domain-containing protein</fullName>
    </recommendedName>
</protein>
<reference evidence="3" key="1">
    <citation type="submission" date="2023-07" db="EMBL/GenBank/DDBJ databases">
        <title>draft genome sequence of fig (Ficus carica).</title>
        <authorList>
            <person name="Takahashi T."/>
            <person name="Nishimura K."/>
        </authorList>
    </citation>
    <scope>NUCLEOTIDE SEQUENCE</scope>
</reference>
<dbReference type="PROSITE" id="PS51382">
    <property type="entry name" value="SPX"/>
    <property type="match status" value="1"/>
</dbReference>
<dbReference type="InterPro" id="IPR031142">
    <property type="entry name" value="SPX_prot"/>
</dbReference>
<gene>
    <name evidence="3" type="ORF">TIFTF001_014615</name>
</gene>
<feature type="compositionally biased region" description="Basic and acidic residues" evidence="1">
    <location>
        <begin position="49"/>
        <end position="58"/>
    </location>
</feature>
<keyword evidence="4" id="KW-1185">Reference proteome</keyword>
<dbReference type="PANTHER" id="PTHR45978">
    <property type="entry name" value="SPX DOMAIN-CONTAINING PROTEIN 3"/>
    <property type="match status" value="1"/>
</dbReference>
<dbReference type="InterPro" id="IPR004331">
    <property type="entry name" value="SPX_dom"/>
</dbReference>
<accession>A0AA88A486</accession>
<feature type="region of interest" description="Disordered" evidence="1">
    <location>
        <begin position="42"/>
        <end position="80"/>
    </location>
</feature>
<dbReference type="AlphaFoldDB" id="A0AA88A486"/>
<proteinExistence type="predicted"/>
<dbReference type="PANTHER" id="PTHR45978:SF3">
    <property type="entry name" value="SPX DOMAIN-CONTAINING PROTEIN 1-LIKE"/>
    <property type="match status" value="1"/>
</dbReference>
<evidence type="ECO:0000256" key="1">
    <source>
        <dbReference type="SAM" id="MobiDB-lite"/>
    </source>
</evidence>
<feature type="domain" description="SPX" evidence="2">
    <location>
        <begin position="1"/>
        <end position="179"/>
    </location>
</feature>
<comment type="caution">
    <text evidence="3">The sequence shown here is derived from an EMBL/GenBank/DDBJ whole genome shotgun (WGS) entry which is preliminary data.</text>
</comment>
<name>A0AA88A486_FICCA</name>
<sequence>MKFSKILGKLLDEIFPDWRDRFLAYKLLKKQLNLFYPKAGAGAADGDEPLAKRPKISDSDDTADDGDSAAGAENSEEARESKAVDDFLRLLQDEIEKFNEFFVQKEEDFVIAWKELQDRIARARDSNEDLTEAGRNLVDLHGEMVLLEIYSVLNYTGLVKITKKHDKRSGSLIRLPFIQGVLQEPFFSTEVVKQLVEECAMTLEHIFSNRELVEIEHLESTYVKLTSLALEVLEEIRSGSSTVGPHSLPPLQTAEELNSIPVVEQAAK</sequence>